<feature type="domain" description="Protein kinase" evidence="10">
    <location>
        <begin position="10"/>
        <end position="271"/>
    </location>
</feature>
<evidence type="ECO:0000256" key="6">
    <source>
        <dbReference type="ARBA" id="ARBA00022840"/>
    </source>
</evidence>
<keyword evidence="2 11" id="KW-0723">Serine/threonine-protein kinase</keyword>
<feature type="region of interest" description="Disordered" evidence="9">
    <location>
        <begin position="565"/>
        <end position="645"/>
    </location>
</feature>
<reference evidence="11 12" key="1">
    <citation type="journal article" date="2008" name="Proc. Natl. Acad. Sci. U.S.A.">
        <title>Niche adaptation and genome expansion in the chlorophyll d-producing cyanobacterium Acaryochloris marina.</title>
        <authorList>
            <person name="Swingley W.D."/>
            <person name="Chen M."/>
            <person name="Cheung P.C."/>
            <person name="Conrad A.L."/>
            <person name="Dejesa L.C."/>
            <person name="Hao J."/>
            <person name="Honchak B.M."/>
            <person name="Karbach L.E."/>
            <person name="Kurdoglu A."/>
            <person name="Lahiri S."/>
            <person name="Mastrian S.D."/>
            <person name="Miyashita H."/>
            <person name="Page L."/>
            <person name="Ramakrishna P."/>
            <person name="Satoh S."/>
            <person name="Sattley W.M."/>
            <person name="Shimada Y."/>
            <person name="Taylor H.L."/>
            <person name="Tomo T."/>
            <person name="Tsuchiya T."/>
            <person name="Wang Z.T."/>
            <person name="Raymond J."/>
            <person name="Mimuro M."/>
            <person name="Blankenship R.E."/>
            <person name="Touchman J.W."/>
        </authorList>
    </citation>
    <scope>NUCLEOTIDE SEQUENCE [LARGE SCALE GENOMIC DNA]</scope>
    <source>
        <strain evidence="12">MBIC 11017</strain>
    </source>
</reference>
<keyword evidence="4" id="KW-0547">Nucleotide-binding</keyword>
<dbReference type="EMBL" id="CP000828">
    <property type="protein sequence ID" value="ABW28897.1"/>
    <property type="molecule type" value="Genomic_DNA"/>
</dbReference>
<comment type="catalytic activity">
    <reaction evidence="8">
        <text>L-seryl-[protein] + ATP = O-phospho-L-seryl-[protein] + ADP + H(+)</text>
        <dbReference type="Rhea" id="RHEA:17989"/>
        <dbReference type="Rhea" id="RHEA-COMP:9863"/>
        <dbReference type="Rhea" id="RHEA-COMP:11604"/>
        <dbReference type="ChEBI" id="CHEBI:15378"/>
        <dbReference type="ChEBI" id="CHEBI:29999"/>
        <dbReference type="ChEBI" id="CHEBI:30616"/>
        <dbReference type="ChEBI" id="CHEBI:83421"/>
        <dbReference type="ChEBI" id="CHEBI:456216"/>
        <dbReference type="EC" id="2.7.11.1"/>
    </reaction>
</comment>
<feature type="compositionally biased region" description="Polar residues" evidence="9">
    <location>
        <begin position="301"/>
        <end position="326"/>
    </location>
</feature>
<dbReference type="Pfam" id="PF00069">
    <property type="entry name" value="Pkinase"/>
    <property type="match status" value="1"/>
</dbReference>
<evidence type="ECO:0000256" key="9">
    <source>
        <dbReference type="SAM" id="MobiDB-lite"/>
    </source>
</evidence>
<dbReference type="Gene3D" id="1.10.510.10">
    <property type="entry name" value="Transferase(Phosphotransferase) domain 1"/>
    <property type="match status" value="1"/>
</dbReference>
<keyword evidence="12" id="KW-1185">Reference proteome</keyword>
<dbReference type="Proteomes" id="UP000000268">
    <property type="component" value="Chromosome"/>
</dbReference>
<sequence>MSGQVIAYRYHVLKTLAQGSFGTTFLARDTYLPDYPKCVIKQLQPDSSDPKFLEIARRLFEQEASILGNLGNHPRIPKLLSYFESEQDFFLVQEFIDGISIAQELSPEKRWPEAKVKAFLIECLDILKYVHDLGVIHRDIKPDNLIRRLSDQAVFLLDFGAVKQISSGQNQATETTIAVGTPGYMPDEQIRGKPHISSDIYALGTIGIYGLTGVRPVEFERSEEDEILWQHQADVSTEMAEILRKMVRRDYRKRYQSVAEVLADLEQVPDVVGSKTMAAAKTEAMPDLLDAESAPAEPPSTIYQSPASVTTDHSTNQVTNQDTNIQAPPVQPEKGTAPIYETSGAKTKSRQLLKVLVPSTVLVGAGIGGFLLWGPKTLSQTAAQLSQLHGQAKYSECIDLGETAMTQQSKAVNQLLNPLSKCYLGQAKQLAEETKLGEAVQMVTKVSDQSTYHFQATQKLDDWSALILQEARQNYEIKGDLKLALAGIEQIPTTSVVKTKAQRESKQWQDKHSANEKKITAAKKALKEGREEDAIATAKQIKAPEYWKKIADQIQKDAKTAIANRPAPEPVWQPPAQTATRSAPPVYQPPVRSAPVYQPPVRSAPPPVYRPPARSAPPVYQPPAQPAPPPQKEVMNICPGPLCSE</sequence>
<accession>B0C877</accession>
<evidence type="ECO:0000256" key="1">
    <source>
        <dbReference type="ARBA" id="ARBA00012513"/>
    </source>
</evidence>
<evidence type="ECO:0000256" key="5">
    <source>
        <dbReference type="ARBA" id="ARBA00022777"/>
    </source>
</evidence>
<proteinExistence type="predicted"/>
<evidence type="ECO:0000256" key="4">
    <source>
        <dbReference type="ARBA" id="ARBA00022741"/>
    </source>
</evidence>
<dbReference type="InterPro" id="IPR000719">
    <property type="entry name" value="Prot_kinase_dom"/>
</dbReference>
<dbReference type="PANTHER" id="PTHR24363">
    <property type="entry name" value="SERINE/THREONINE PROTEIN KINASE"/>
    <property type="match status" value="1"/>
</dbReference>
<feature type="region of interest" description="Disordered" evidence="9">
    <location>
        <begin position="291"/>
        <end position="338"/>
    </location>
</feature>
<dbReference type="PROSITE" id="PS50011">
    <property type="entry name" value="PROTEIN_KINASE_DOM"/>
    <property type="match status" value="1"/>
</dbReference>
<comment type="catalytic activity">
    <reaction evidence="7">
        <text>L-threonyl-[protein] + ATP = O-phospho-L-threonyl-[protein] + ADP + H(+)</text>
        <dbReference type="Rhea" id="RHEA:46608"/>
        <dbReference type="Rhea" id="RHEA-COMP:11060"/>
        <dbReference type="Rhea" id="RHEA-COMP:11605"/>
        <dbReference type="ChEBI" id="CHEBI:15378"/>
        <dbReference type="ChEBI" id="CHEBI:30013"/>
        <dbReference type="ChEBI" id="CHEBI:30616"/>
        <dbReference type="ChEBI" id="CHEBI:61977"/>
        <dbReference type="ChEBI" id="CHEBI:456216"/>
        <dbReference type="EC" id="2.7.11.1"/>
    </reaction>
</comment>
<evidence type="ECO:0000256" key="8">
    <source>
        <dbReference type="ARBA" id="ARBA00048679"/>
    </source>
</evidence>
<dbReference type="HOGENOM" id="CLU_000288_135_5_3"/>
<evidence type="ECO:0000313" key="12">
    <source>
        <dbReference type="Proteomes" id="UP000000268"/>
    </source>
</evidence>
<dbReference type="eggNOG" id="COG3170">
    <property type="taxonomic scope" value="Bacteria"/>
</dbReference>
<dbReference type="KEGG" id="amr:AM1_3912"/>
<dbReference type="GO" id="GO:0005524">
    <property type="term" value="F:ATP binding"/>
    <property type="evidence" value="ECO:0007669"/>
    <property type="project" value="UniProtKB-KW"/>
</dbReference>
<gene>
    <name evidence="11" type="ordered locus">AM1_3912</name>
</gene>
<evidence type="ECO:0000256" key="7">
    <source>
        <dbReference type="ARBA" id="ARBA00047899"/>
    </source>
</evidence>
<dbReference type="PANTHER" id="PTHR24363:SF0">
    <property type="entry name" value="SERINE_THREONINE KINASE LIKE DOMAIN CONTAINING 1"/>
    <property type="match status" value="1"/>
</dbReference>
<evidence type="ECO:0000256" key="2">
    <source>
        <dbReference type="ARBA" id="ARBA00022527"/>
    </source>
</evidence>
<dbReference type="AlphaFoldDB" id="B0C877"/>
<dbReference type="InterPro" id="IPR011009">
    <property type="entry name" value="Kinase-like_dom_sf"/>
</dbReference>
<protein>
    <recommendedName>
        <fullName evidence="1">non-specific serine/threonine protein kinase</fullName>
        <ecNumber evidence="1">2.7.11.1</ecNumber>
    </recommendedName>
</protein>
<evidence type="ECO:0000313" key="11">
    <source>
        <dbReference type="EMBL" id="ABW28897.1"/>
    </source>
</evidence>
<dbReference type="SMART" id="SM00220">
    <property type="entry name" value="S_TKc"/>
    <property type="match status" value="1"/>
</dbReference>
<dbReference type="SUPFAM" id="SSF56112">
    <property type="entry name" value="Protein kinase-like (PK-like)"/>
    <property type="match status" value="1"/>
</dbReference>
<dbReference type="eggNOG" id="COG0515">
    <property type="taxonomic scope" value="Bacteria"/>
</dbReference>
<evidence type="ECO:0000256" key="3">
    <source>
        <dbReference type="ARBA" id="ARBA00022679"/>
    </source>
</evidence>
<dbReference type="GO" id="GO:0004674">
    <property type="term" value="F:protein serine/threonine kinase activity"/>
    <property type="evidence" value="ECO:0007669"/>
    <property type="project" value="UniProtKB-KW"/>
</dbReference>
<dbReference type="EC" id="2.7.11.1" evidence="1"/>
<dbReference type="CDD" id="cd14014">
    <property type="entry name" value="STKc_PknB_like"/>
    <property type="match status" value="1"/>
</dbReference>
<keyword evidence="5 11" id="KW-0418">Kinase</keyword>
<feature type="compositionally biased region" description="Pro residues" evidence="9">
    <location>
        <begin position="619"/>
        <end position="631"/>
    </location>
</feature>
<name>B0C877_ACAM1</name>
<evidence type="ECO:0000259" key="10">
    <source>
        <dbReference type="PROSITE" id="PS50011"/>
    </source>
</evidence>
<dbReference type="STRING" id="329726.AM1_3912"/>
<keyword evidence="6" id="KW-0067">ATP-binding</keyword>
<keyword evidence="3" id="KW-0808">Transferase</keyword>
<organism evidence="11 12">
    <name type="scientific">Acaryochloris marina (strain MBIC 11017)</name>
    <dbReference type="NCBI Taxonomy" id="329726"/>
    <lineage>
        <taxon>Bacteria</taxon>
        <taxon>Bacillati</taxon>
        <taxon>Cyanobacteriota</taxon>
        <taxon>Cyanophyceae</taxon>
        <taxon>Acaryochloridales</taxon>
        <taxon>Acaryochloridaceae</taxon>
        <taxon>Acaryochloris</taxon>
    </lineage>
</organism>